<evidence type="ECO:0000313" key="4">
    <source>
        <dbReference type="EMBL" id="MEG3158709.1"/>
    </source>
</evidence>
<keyword evidence="5" id="KW-1185">Reference proteome</keyword>
<reference evidence="4 5" key="1">
    <citation type="journal article" date="2017" name="Curr. Microbiol.">
        <title>Lysobacter zhanggongensis sp. nov. Isolated from a Pit Mud.</title>
        <authorList>
            <person name="Zhang X.F."/>
            <person name="Wang H.H."/>
            <person name="Sun X.Y."/>
            <person name="Pan C.M."/>
        </authorList>
    </citation>
    <scope>NUCLEOTIDE SEQUENCE [LARGE SCALE GENOMIC DNA]</scope>
    <source>
        <strain evidence="4 5">ZGLJ7-1</strain>
    </source>
</reference>
<evidence type="ECO:0000313" key="5">
    <source>
        <dbReference type="Proteomes" id="UP001334501"/>
    </source>
</evidence>
<dbReference type="InterPro" id="IPR036770">
    <property type="entry name" value="Ankyrin_rpt-contain_sf"/>
</dbReference>
<organism evidence="4 5">
    <name type="scientific">Lysobacter zhanggongensis</name>
    <dbReference type="NCBI Taxonomy" id="1774951"/>
    <lineage>
        <taxon>Bacteria</taxon>
        <taxon>Pseudomonadati</taxon>
        <taxon>Pseudomonadota</taxon>
        <taxon>Gammaproteobacteria</taxon>
        <taxon>Lysobacterales</taxon>
        <taxon>Lysobacteraceae</taxon>
        <taxon>Lysobacter</taxon>
    </lineage>
</organism>
<protein>
    <submittedName>
        <fullName evidence="4">Ankyrin repeat domain-containing protein</fullName>
    </submittedName>
</protein>
<dbReference type="EMBL" id="JAXGFO010000119">
    <property type="protein sequence ID" value="MEG3158709.1"/>
    <property type="molecule type" value="Genomic_DNA"/>
</dbReference>
<dbReference type="PANTHER" id="PTHR24198:SF165">
    <property type="entry name" value="ANKYRIN REPEAT-CONTAINING PROTEIN-RELATED"/>
    <property type="match status" value="1"/>
</dbReference>
<gene>
    <name evidence="4" type="ORF">SNE33_12675</name>
</gene>
<dbReference type="InterPro" id="IPR002110">
    <property type="entry name" value="Ankyrin_rpt"/>
</dbReference>
<dbReference type="Gene3D" id="1.25.40.20">
    <property type="entry name" value="Ankyrin repeat-containing domain"/>
    <property type="match status" value="2"/>
</dbReference>
<feature type="non-terminal residue" evidence="4">
    <location>
        <position position="1"/>
    </location>
</feature>
<dbReference type="Pfam" id="PF13637">
    <property type="entry name" value="Ank_4"/>
    <property type="match status" value="1"/>
</dbReference>
<evidence type="ECO:0000256" key="1">
    <source>
        <dbReference type="ARBA" id="ARBA00022737"/>
    </source>
</evidence>
<evidence type="ECO:0000256" key="3">
    <source>
        <dbReference type="PROSITE-ProRule" id="PRU00023"/>
    </source>
</evidence>
<sequence>DIVDRLLAAGADIEQRLPGDLTVLMVACALGLPDLAARLLGAGADVHAVDAQGRTAMHCAAMFGFNARERTRLVALFDTLLLANGEADINADAGGATPLLLLLGARAEPGSAADEAVLVAALEQLTDHDARLDVQDPRGFGPLHLAALHGLLRVVQWLLRAGADPDLRDGLNRSPREIAVMRGFVDIAAEFAPPGPPGGDVSMARFLRDRG</sequence>
<accession>A0ABU7YT43</accession>
<keyword evidence="1" id="KW-0677">Repeat</keyword>
<dbReference type="SMART" id="SM00248">
    <property type="entry name" value="ANK"/>
    <property type="match status" value="3"/>
</dbReference>
<name>A0ABU7YT43_9GAMM</name>
<dbReference type="Pfam" id="PF13857">
    <property type="entry name" value="Ank_5"/>
    <property type="match status" value="1"/>
</dbReference>
<dbReference type="SUPFAM" id="SSF48403">
    <property type="entry name" value="Ankyrin repeat"/>
    <property type="match status" value="1"/>
</dbReference>
<evidence type="ECO:0000256" key="2">
    <source>
        <dbReference type="ARBA" id="ARBA00023043"/>
    </source>
</evidence>
<comment type="caution">
    <text evidence="4">The sequence shown here is derived from an EMBL/GenBank/DDBJ whole genome shotgun (WGS) entry which is preliminary data.</text>
</comment>
<dbReference type="RefSeq" id="WP_412700569.1">
    <property type="nucleotide sequence ID" value="NZ_JAXGFO010000119.1"/>
</dbReference>
<dbReference type="PROSITE" id="PS50088">
    <property type="entry name" value="ANK_REPEAT"/>
    <property type="match status" value="1"/>
</dbReference>
<dbReference type="PANTHER" id="PTHR24198">
    <property type="entry name" value="ANKYRIN REPEAT AND PROTEIN KINASE DOMAIN-CONTAINING PROTEIN"/>
    <property type="match status" value="1"/>
</dbReference>
<keyword evidence="2 3" id="KW-0040">ANK repeat</keyword>
<feature type="repeat" description="ANK" evidence="3">
    <location>
        <begin position="138"/>
        <end position="170"/>
    </location>
</feature>
<proteinExistence type="predicted"/>
<dbReference type="PROSITE" id="PS50297">
    <property type="entry name" value="ANK_REP_REGION"/>
    <property type="match status" value="1"/>
</dbReference>
<dbReference type="Proteomes" id="UP001334501">
    <property type="component" value="Unassembled WGS sequence"/>
</dbReference>